<gene>
    <name evidence="4" type="primary">Aste57867_23556</name>
    <name evidence="3" type="ORF">As57867_023485</name>
    <name evidence="4" type="ORF">ASTE57867_23556</name>
</gene>
<feature type="transmembrane region" description="Helical" evidence="2">
    <location>
        <begin position="246"/>
        <end position="266"/>
    </location>
</feature>
<accession>A0A485LMZ2</accession>
<dbReference type="Proteomes" id="UP000332933">
    <property type="component" value="Unassembled WGS sequence"/>
</dbReference>
<sequence>MSEDDNVESLSPAESGVRWVAHAVMWSSLYAPVAIFLYLCNRHRAAIKYRNPAEMAFTALAAFVGGLSRCLVTLYPDRMSCTFRLLFIGCAIIAVVVVATSDVLDRAAWQLTLLGYVLAELRIVLTFNLTELMVGYANRPRSQQLSAMSKLQRKWILFYLRRGLFSFYRVALHVTFNVPLLVLLYSHDLSAYSGETCPPLLVDHVTTLLSVNSFVVIVASFALSFKLSRVVDNFGLRQTFQACSRAFAVVFIFYVPLVAFFFDYAIVSYYRADVFLSNVVCHVIIGFHIVRPLREAFQTKHDGQGDDTLQGTAGVLDAYLHTPEGLNAFATFAKAEFMFECVLAWKNLMEFRLDVPNHPTAQDIYDQHLAPSAPLPLDNAISVSILKRFALAFEANNKYTIVPDAATHGCNYFDVLLDAVMAKILGEMLPRFLRHPLGVDWMPFLVKYHTEVALNKVLDHHHEIVDSANQSMHTMPTIKGDTRHGGRLMPIQSVVVSSARDSGGRCESPPRAAAVVSQSTTDR</sequence>
<name>A0A485LMZ2_9STRA</name>
<evidence type="ECO:0000313" key="3">
    <source>
        <dbReference type="EMBL" id="KAF0684460.1"/>
    </source>
</evidence>
<feature type="transmembrane region" description="Helical" evidence="2">
    <location>
        <begin position="113"/>
        <end position="138"/>
    </location>
</feature>
<proteinExistence type="predicted"/>
<feature type="region of interest" description="Disordered" evidence="1">
    <location>
        <begin position="499"/>
        <end position="523"/>
    </location>
</feature>
<feature type="transmembrane region" description="Helical" evidence="2">
    <location>
        <begin position="205"/>
        <end position="225"/>
    </location>
</feature>
<feature type="transmembrane region" description="Helical" evidence="2">
    <location>
        <begin position="20"/>
        <end position="40"/>
    </location>
</feature>
<feature type="transmembrane region" description="Helical" evidence="2">
    <location>
        <begin position="83"/>
        <end position="101"/>
    </location>
</feature>
<dbReference type="Gene3D" id="1.10.167.10">
    <property type="entry name" value="Regulator of G-protein Signalling 4, domain 2"/>
    <property type="match status" value="1"/>
</dbReference>
<dbReference type="EMBL" id="VJMH01007284">
    <property type="protein sequence ID" value="KAF0684460.1"/>
    <property type="molecule type" value="Genomic_DNA"/>
</dbReference>
<dbReference type="InterPro" id="IPR036305">
    <property type="entry name" value="RGS_sf"/>
</dbReference>
<evidence type="ECO:0000313" key="4">
    <source>
        <dbReference type="EMBL" id="VFU00201.1"/>
    </source>
</evidence>
<feature type="transmembrane region" description="Helical" evidence="2">
    <location>
        <begin position="159"/>
        <end position="185"/>
    </location>
</feature>
<keyword evidence="2" id="KW-1133">Transmembrane helix</keyword>
<dbReference type="InterPro" id="IPR044926">
    <property type="entry name" value="RGS_subdomain_2"/>
</dbReference>
<keyword evidence="2" id="KW-0812">Transmembrane</keyword>
<keyword evidence="2" id="KW-0472">Membrane</keyword>
<dbReference type="AlphaFoldDB" id="A0A485LMZ2"/>
<evidence type="ECO:0000256" key="1">
    <source>
        <dbReference type="SAM" id="MobiDB-lite"/>
    </source>
</evidence>
<evidence type="ECO:0000313" key="5">
    <source>
        <dbReference type="Proteomes" id="UP000332933"/>
    </source>
</evidence>
<protein>
    <submittedName>
        <fullName evidence="4">Aste57867_23556 protein</fullName>
    </submittedName>
</protein>
<dbReference type="EMBL" id="CAADRA010007310">
    <property type="protein sequence ID" value="VFU00201.1"/>
    <property type="molecule type" value="Genomic_DNA"/>
</dbReference>
<dbReference type="OrthoDB" id="72998at2759"/>
<keyword evidence="5" id="KW-1185">Reference proteome</keyword>
<organism evidence="4 5">
    <name type="scientific">Aphanomyces stellatus</name>
    <dbReference type="NCBI Taxonomy" id="120398"/>
    <lineage>
        <taxon>Eukaryota</taxon>
        <taxon>Sar</taxon>
        <taxon>Stramenopiles</taxon>
        <taxon>Oomycota</taxon>
        <taxon>Saprolegniomycetes</taxon>
        <taxon>Saprolegniales</taxon>
        <taxon>Verrucalvaceae</taxon>
        <taxon>Aphanomyces</taxon>
    </lineage>
</organism>
<dbReference type="SUPFAM" id="SSF48097">
    <property type="entry name" value="Regulator of G-protein signaling, RGS"/>
    <property type="match status" value="1"/>
</dbReference>
<reference evidence="3" key="2">
    <citation type="submission" date="2019-06" db="EMBL/GenBank/DDBJ databases">
        <title>Genomics analysis of Aphanomyces spp. identifies a new class of oomycete effector associated with host adaptation.</title>
        <authorList>
            <person name="Gaulin E."/>
        </authorList>
    </citation>
    <scope>NUCLEOTIDE SEQUENCE</scope>
    <source>
        <strain evidence="3">CBS 578.67</strain>
    </source>
</reference>
<reference evidence="4 5" key="1">
    <citation type="submission" date="2019-03" db="EMBL/GenBank/DDBJ databases">
        <authorList>
            <person name="Gaulin E."/>
            <person name="Dumas B."/>
        </authorList>
    </citation>
    <scope>NUCLEOTIDE SEQUENCE [LARGE SCALE GENOMIC DNA]</scope>
    <source>
        <strain evidence="4">CBS 568.67</strain>
    </source>
</reference>
<evidence type="ECO:0000256" key="2">
    <source>
        <dbReference type="SAM" id="Phobius"/>
    </source>
</evidence>